<dbReference type="AlphaFoldDB" id="A0A0N1IFP4"/>
<feature type="compositionally biased region" description="Basic and acidic residues" evidence="1">
    <location>
        <begin position="13"/>
        <end position="23"/>
    </location>
</feature>
<organism evidence="2 3">
    <name type="scientific">Papilio machaon</name>
    <name type="common">Old World swallowtail butterfly</name>
    <dbReference type="NCBI Taxonomy" id="76193"/>
    <lineage>
        <taxon>Eukaryota</taxon>
        <taxon>Metazoa</taxon>
        <taxon>Ecdysozoa</taxon>
        <taxon>Arthropoda</taxon>
        <taxon>Hexapoda</taxon>
        <taxon>Insecta</taxon>
        <taxon>Pterygota</taxon>
        <taxon>Neoptera</taxon>
        <taxon>Endopterygota</taxon>
        <taxon>Lepidoptera</taxon>
        <taxon>Glossata</taxon>
        <taxon>Ditrysia</taxon>
        <taxon>Papilionoidea</taxon>
        <taxon>Papilionidae</taxon>
        <taxon>Papilioninae</taxon>
        <taxon>Papilio</taxon>
    </lineage>
</organism>
<feature type="compositionally biased region" description="Basic and acidic residues" evidence="1">
    <location>
        <begin position="146"/>
        <end position="163"/>
    </location>
</feature>
<feature type="compositionally biased region" description="Polar residues" evidence="1">
    <location>
        <begin position="1"/>
        <end position="12"/>
    </location>
</feature>
<keyword evidence="3" id="KW-1185">Reference proteome</keyword>
<protein>
    <submittedName>
        <fullName evidence="2">Uncharacterized protein</fullName>
    </submittedName>
</protein>
<dbReference type="Proteomes" id="UP000053240">
    <property type="component" value="Unassembled WGS sequence"/>
</dbReference>
<proteinExistence type="predicted"/>
<evidence type="ECO:0000313" key="2">
    <source>
        <dbReference type="EMBL" id="KPJ16485.1"/>
    </source>
</evidence>
<sequence length="260" mass="28856">MSVNLSTRNHSTHNIEIKEKRSSDSSLRLMNPVASGDNVATELNTQKLKEEMPLLLPCCEGKELQINQDLVRSGLSAISMKHESVMQCLSISQASERSQLLPGLVKHRNSFRSLHRPDLLSNLDKRETSMSENYEEASKTTSTRGQDLRTGDLSKKTIQERNDSTLNSKSESRPTKEEIPVGMRLHGARARLYTSVLAGTKPGDQLNNASTLEDYDTAVPELVLPEDEVQLNEELQIILPPRSEDGAESVITTATDKTLC</sequence>
<gene>
    <name evidence="2" type="ORF">RR48_05564</name>
</gene>
<dbReference type="InParanoid" id="A0A0N1IFP4"/>
<dbReference type="EMBL" id="KQ460226">
    <property type="protein sequence ID" value="KPJ16485.1"/>
    <property type="molecule type" value="Genomic_DNA"/>
</dbReference>
<accession>A0A0N1IFP4</accession>
<evidence type="ECO:0000256" key="1">
    <source>
        <dbReference type="SAM" id="MobiDB-lite"/>
    </source>
</evidence>
<name>A0A0N1IFP4_PAPMA</name>
<feature type="region of interest" description="Disordered" evidence="1">
    <location>
        <begin position="1"/>
        <end position="26"/>
    </location>
</feature>
<reference evidence="2 3" key="1">
    <citation type="journal article" date="2015" name="Nat. Commun.">
        <title>Outbred genome sequencing and CRISPR/Cas9 gene editing in butterflies.</title>
        <authorList>
            <person name="Li X."/>
            <person name="Fan D."/>
            <person name="Zhang W."/>
            <person name="Liu G."/>
            <person name="Zhang L."/>
            <person name="Zhao L."/>
            <person name="Fang X."/>
            <person name="Chen L."/>
            <person name="Dong Y."/>
            <person name="Chen Y."/>
            <person name="Ding Y."/>
            <person name="Zhao R."/>
            <person name="Feng M."/>
            <person name="Zhu Y."/>
            <person name="Feng Y."/>
            <person name="Jiang X."/>
            <person name="Zhu D."/>
            <person name="Xiang H."/>
            <person name="Feng X."/>
            <person name="Li S."/>
            <person name="Wang J."/>
            <person name="Zhang G."/>
            <person name="Kronforst M.R."/>
            <person name="Wang W."/>
        </authorList>
    </citation>
    <scope>NUCLEOTIDE SEQUENCE [LARGE SCALE GENOMIC DNA]</scope>
    <source>
        <strain evidence="2">Ya'a_city_454_Pm</strain>
        <tissue evidence="2">Whole body</tissue>
    </source>
</reference>
<feature type="region of interest" description="Disordered" evidence="1">
    <location>
        <begin position="122"/>
        <end position="177"/>
    </location>
</feature>
<evidence type="ECO:0000313" key="3">
    <source>
        <dbReference type="Proteomes" id="UP000053240"/>
    </source>
</evidence>